<dbReference type="Proteomes" id="UP000433876">
    <property type="component" value="Unassembled WGS sequence"/>
</dbReference>
<dbReference type="AlphaFoldDB" id="A0A8S8ZN35"/>
<dbReference type="VEuPathDB" id="FungiDB:SMAC_08635"/>
<reference evidence="1 2" key="1">
    <citation type="submission" date="2017-07" db="EMBL/GenBank/DDBJ databases">
        <title>Genome sequence of the Sordaria macrospora wild type strain R19027.</title>
        <authorList>
            <person name="Nowrousian M."/>
            <person name="Teichert I."/>
            <person name="Kueck U."/>
        </authorList>
    </citation>
    <scope>NUCLEOTIDE SEQUENCE [LARGE SCALE GENOMIC DNA]</scope>
    <source>
        <strain evidence="1 2">R19027</strain>
        <tissue evidence="1">Mycelium</tissue>
    </source>
</reference>
<protein>
    <submittedName>
        <fullName evidence="1">Uncharacterized protein</fullName>
    </submittedName>
</protein>
<evidence type="ECO:0000313" key="1">
    <source>
        <dbReference type="EMBL" id="KAA8629722.1"/>
    </source>
</evidence>
<gene>
    <name evidence="1" type="ORF">SMACR_08635</name>
</gene>
<accession>A0A8S8ZN35</accession>
<dbReference type="PANTHER" id="PTHR33112">
    <property type="entry name" value="DOMAIN PROTEIN, PUTATIVE-RELATED"/>
    <property type="match status" value="1"/>
</dbReference>
<name>A0A8S8ZN35_SORMA</name>
<dbReference type="EMBL" id="NMPR01000126">
    <property type="protein sequence ID" value="KAA8629722.1"/>
    <property type="molecule type" value="Genomic_DNA"/>
</dbReference>
<evidence type="ECO:0000313" key="2">
    <source>
        <dbReference type="Proteomes" id="UP000433876"/>
    </source>
</evidence>
<sequence>MPIPKSGPSLGTFSIGHDPFMTRDNLQYDRRGLFRGPFPKTASLTDDHRVPIPKKATFVDICLSKQSSEEAFEFWRSLVSEYSLLGLTYDSDRDVALSGIRQAFNADGRFQYYAGLWIQDLPRSLLWTKNCRHDDEQENQLSAPSWSWLCRYRGNRTFVD</sequence>
<proteinExistence type="predicted"/>
<comment type="caution">
    <text evidence="1">The sequence shown here is derived from an EMBL/GenBank/DDBJ whole genome shotgun (WGS) entry which is preliminary data.</text>
</comment>
<dbReference type="PANTHER" id="PTHR33112:SF10">
    <property type="entry name" value="TOL"/>
    <property type="match status" value="1"/>
</dbReference>
<organism evidence="1 2">
    <name type="scientific">Sordaria macrospora</name>
    <dbReference type="NCBI Taxonomy" id="5147"/>
    <lineage>
        <taxon>Eukaryota</taxon>
        <taxon>Fungi</taxon>
        <taxon>Dikarya</taxon>
        <taxon>Ascomycota</taxon>
        <taxon>Pezizomycotina</taxon>
        <taxon>Sordariomycetes</taxon>
        <taxon>Sordariomycetidae</taxon>
        <taxon>Sordariales</taxon>
        <taxon>Sordariaceae</taxon>
        <taxon>Sordaria</taxon>
    </lineage>
</organism>